<dbReference type="Gene3D" id="2.60.120.260">
    <property type="entry name" value="Galactose-binding domain-like"/>
    <property type="match status" value="1"/>
</dbReference>
<name>A0A0D7WYS7_9BACL</name>
<protein>
    <recommendedName>
        <fullName evidence="1">F5/8 type C domain-containing protein</fullName>
    </recommendedName>
</protein>
<accession>A0A0D7WYS7</accession>
<proteinExistence type="predicted"/>
<evidence type="ECO:0000313" key="2">
    <source>
        <dbReference type="EMBL" id="KJD44310.1"/>
    </source>
</evidence>
<dbReference type="Pfam" id="PF00754">
    <property type="entry name" value="F5_F8_type_C"/>
    <property type="match status" value="1"/>
</dbReference>
<dbReference type="Proteomes" id="UP000032534">
    <property type="component" value="Unassembled WGS sequence"/>
</dbReference>
<keyword evidence="3" id="KW-1185">Reference proteome</keyword>
<comment type="caution">
    <text evidence="2">The sequence shown here is derived from an EMBL/GenBank/DDBJ whole genome shotgun (WGS) entry which is preliminary data.</text>
</comment>
<dbReference type="InterPro" id="IPR008979">
    <property type="entry name" value="Galactose-bd-like_sf"/>
</dbReference>
<evidence type="ECO:0000313" key="3">
    <source>
        <dbReference type="Proteomes" id="UP000032534"/>
    </source>
</evidence>
<organism evidence="2 3">
    <name type="scientific">Paenibacillus terrae</name>
    <dbReference type="NCBI Taxonomy" id="159743"/>
    <lineage>
        <taxon>Bacteria</taxon>
        <taxon>Bacillati</taxon>
        <taxon>Bacillota</taxon>
        <taxon>Bacilli</taxon>
        <taxon>Bacillales</taxon>
        <taxon>Paenibacillaceae</taxon>
        <taxon>Paenibacillus</taxon>
    </lineage>
</organism>
<gene>
    <name evidence="2" type="ORF">QD47_17440</name>
</gene>
<dbReference type="InterPro" id="IPR000421">
    <property type="entry name" value="FA58C"/>
</dbReference>
<feature type="domain" description="F5/8 type C" evidence="1">
    <location>
        <begin position="26"/>
        <end position="132"/>
    </location>
</feature>
<dbReference type="PATRIC" id="fig|159743.3.peg.3876"/>
<dbReference type="SUPFAM" id="SSF49785">
    <property type="entry name" value="Galactose-binding domain-like"/>
    <property type="match status" value="1"/>
</dbReference>
<dbReference type="AlphaFoldDB" id="A0A0D7WYS7"/>
<evidence type="ECO:0000259" key="1">
    <source>
        <dbReference type="Pfam" id="PF00754"/>
    </source>
</evidence>
<reference evidence="2 3" key="1">
    <citation type="submission" date="2014-11" db="EMBL/GenBank/DDBJ databases">
        <title>Draft Genome Sequences of Paenibacillus polymyxa NRRL B-30509 and Paenibacillus terrae NRRL B-30644, Strains from a Poultry Environment that Produce Tridecaptin A and Paenicidins.</title>
        <authorList>
            <person name="van Belkum M.J."/>
            <person name="Lohans C.T."/>
            <person name="Vederas J.C."/>
        </authorList>
    </citation>
    <scope>NUCLEOTIDE SEQUENCE [LARGE SCALE GENOMIC DNA]</scope>
    <source>
        <strain evidence="2 3">NRRL B-30644</strain>
    </source>
</reference>
<dbReference type="EMBL" id="JTHP01000037">
    <property type="protein sequence ID" value="KJD44310.1"/>
    <property type="molecule type" value="Genomic_DNA"/>
</dbReference>
<sequence length="169" mass="18876">MTKFSQNPNDYSFSIDPVVIAEENVSTNGDTKNTFPKNILIDNNLSWESSLSGRGGELIFKLDEGKTINDILLAQPTFKAFILTFSLHGSNDGENWFRLGEVEAVPTTAKTTYQFSNEIPFQYYKITVLSSGLNNTTTYYGVRYIQLRTALINGVPAYRNSNLNPAIAE</sequence>
<dbReference type="RefSeq" id="WP_044647325.1">
    <property type="nucleotide sequence ID" value="NZ_JTHP01000037.1"/>
</dbReference>
<dbReference type="OrthoDB" id="2651610at2"/>